<reference evidence="10" key="1">
    <citation type="journal article" date="2019" name="Int. J. Syst. Evol. Microbiol.">
        <title>The Global Catalogue of Microorganisms (GCM) 10K type strain sequencing project: providing services to taxonomists for standard genome sequencing and annotation.</title>
        <authorList>
            <consortium name="The Broad Institute Genomics Platform"/>
            <consortium name="The Broad Institute Genome Sequencing Center for Infectious Disease"/>
            <person name="Wu L."/>
            <person name="Ma J."/>
        </authorList>
    </citation>
    <scope>NUCLEOTIDE SEQUENCE [LARGE SCALE GENOMIC DNA]</scope>
    <source>
        <strain evidence="10">JCM 17687</strain>
    </source>
</reference>
<feature type="transmembrane region" description="Helical" evidence="8">
    <location>
        <begin position="261"/>
        <end position="280"/>
    </location>
</feature>
<keyword evidence="10" id="KW-1185">Reference proteome</keyword>
<organism evidence="9 10">
    <name type="scientific">Terrabacter aeriphilus</name>
    <dbReference type="NCBI Taxonomy" id="515662"/>
    <lineage>
        <taxon>Bacteria</taxon>
        <taxon>Bacillati</taxon>
        <taxon>Actinomycetota</taxon>
        <taxon>Actinomycetes</taxon>
        <taxon>Micrococcales</taxon>
        <taxon>Intrasporangiaceae</taxon>
        <taxon>Terrabacter</taxon>
    </lineage>
</organism>
<comment type="subcellular location">
    <subcellularLocation>
        <location evidence="1">Cell membrane</location>
        <topology evidence="1">Multi-pass membrane protein</topology>
    </subcellularLocation>
</comment>
<feature type="compositionally biased region" description="Low complexity" evidence="7">
    <location>
        <begin position="412"/>
        <end position="435"/>
    </location>
</feature>
<feature type="transmembrane region" description="Helical" evidence="8">
    <location>
        <begin position="173"/>
        <end position="194"/>
    </location>
</feature>
<dbReference type="InterPro" id="IPR010290">
    <property type="entry name" value="TM_effector"/>
</dbReference>
<protein>
    <submittedName>
        <fullName evidence="9">MFS transporter</fullName>
    </submittedName>
</protein>
<dbReference type="Gene3D" id="1.20.1250.20">
    <property type="entry name" value="MFS general substrate transporter like domains"/>
    <property type="match status" value="1"/>
</dbReference>
<sequence>MRPRESLGALGDRRFAWYFTARTVSTAGSVMVPVALAFAVLHIDQSAGALAQVLGVRTLTMVVFLLVGGVVADRFSRIVVLQVSHVLTGVTQALAAGLIISGHATLTQLTVIEGVNGAVSAFTMPAMMGVVPLVVDRRRLQQANALLSFSRSGLAIVGPAVAGLLVVGVGPGWALAVDALTYAVAIVCLARVGLPRRQEGAEARHSMVAELREGWTEFTSREWLWVVVLVFGVMNAIHVGVVGVLGPLIASSTEAIGEAGWGLVLSAEALGTVLMTLVMLRLRLAHPLRAGMLAMGVLAVPMVLLGAAPALVPVAVGFLLAGAAVEVFGVGWSTALHEHIPVAVLSRVSSYDALGSFVAMPIGTFLYGWLATSVDIETLVLVSAAVYVLVALSALASRSVRDLGRSVEDPAVDPAVDPAGEAAAGSAGAESTARP</sequence>
<dbReference type="CDD" id="cd06173">
    <property type="entry name" value="MFS_MefA_like"/>
    <property type="match status" value="1"/>
</dbReference>
<evidence type="ECO:0000256" key="7">
    <source>
        <dbReference type="SAM" id="MobiDB-lite"/>
    </source>
</evidence>
<dbReference type="SUPFAM" id="SSF103473">
    <property type="entry name" value="MFS general substrate transporter"/>
    <property type="match status" value="1"/>
</dbReference>
<dbReference type="Proteomes" id="UP001500427">
    <property type="component" value="Unassembled WGS sequence"/>
</dbReference>
<evidence type="ECO:0000256" key="3">
    <source>
        <dbReference type="ARBA" id="ARBA00022475"/>
    </source>
</evidence>
<feature type="transmembrane region" description="Helical" evidence="8">
    <location>
        <begin position="292"/>
        <end position="312"/>
    </location>
</feature>
<feature type="transmembrane region" description="Helical" evidence="8">
    <location>
        <begin position="21"/>
        <end position="43"/>
    </location>
</feature>
<evidence type="ECO:0000256" key="5">
    <source>
        <dbReference type="ARBA" id="ARBA00022989"/>
    </source>
</evidence>
<keyword evidence="3" id="KW-1003">Cell membrane</keyword>
<dbReference type="PANTHER" id="PTHR23513">
    <property type="entry name" value="INTEGRAL MEMBRANE EFFLUX PROTEIN-RELATED"/>
    <property type="match status" value="1"/>
</dbReference>
<evidence type="ECO:0000256" key="8">
    <source>
        <dbReference type="SAM" id="Phobius"/>
    </source>
</evidence>
<feature type="region of interest" description="Disordered" evidence="7">
    <location>
        <begin position="408"/>
        <end position="435"/>
    </location>
</feature>
<dbReference type="EMBL" id="BAABIW010000001">
    <property type="protein sequence ID" value="GAA5015720.1"/>
    <property type="molecule type" value="Genomic_DNA"/>
</dbReference>
<evidence type="ECO:0000313" key="9">
    <source>
        <dbReference type="EMBL" id="GAA5015720.1"/>
    </source>
</evidence>
<evidence type="ECO:0000256" key="2">
    <source>
        <dbReference type="ARBA" id="ARBA00022448"/>
    </source>
</evidence>
<keyword evidence="6 8" id="KW-0472">Membrane</keyword>
<evidence type="ECO:0000256" key="1">
    <source>
        <dbReference type="ARBA" id="ARBA00004651"/>
    </source>
</evidence>
<feature type="transmembrane region" description="Helical" evidence="8">
    <location>
        <begin position="348"/>
        <end position="370"/>
    </location>
</feature>
<dbReference type="PANTHER" id="PTHR23513:SF11">
    <property type="entry name" value="STAPHYLOFERRIN A TRANSPORTER"/>
    <property type="match status" value="1"/>
</dbReference>
<proteinExistence type="predicted"/>
<feature type="transmembrane region" description="Helical" evidence="8">
    <location>
        <begin position="79"/>
        <end position="102"/>
    </location>
</feature>
<comment type="caution">
    <text evidence="9">The sequence shown here is derived from an EMBL/GenBank/DDBJ whole genome shotgun (WGS) entry which is preliminary data.</text>
</comment>
<dbReference type="InterPro" id="IPR036259">
    <property type="entry name" value="MFS_trans_sf"/>
</dbReference>
<name>A0ABP9IZI8_9MICO</name>
<feature type="transmembrane region" description="Helical" evidence="8">
    <location>
        <begin position="223"/>
        <end position="249"/>
    </location>
</feature>
<keyword evidence="5 8" id="KW-1133">Transmembrane helix</keyword>
<evidence type="ECO:0000256" key="6">
    <source>
        <dbReference type="ARBA" id="ARBA00023136"/>
    </source>
</evidence>
<feature type="transmembrane region" description="Helical" evidence="8">
    <location>
        <begin position="376"/>
        <end position="396"/>
    </location>
</feature>
<dbReference type="RefSeq" id="WP_345505423.1">
    <property type="nucleotide sequence ID" value="NZ_BAABIW010000001.1"/>
</dbReference>
<feature type="transmembrane region" description="Helical" evidence="8">
    <location>
        <begin position="114"/>
        <end position="134"/>
    </location>
</feature>
<dbReference type="Pfam" id="PF05977">
    <property type="entry name" value="MFS_3"/>
    <property type="match status" value="1"/>
</dbReference>
<evidence type="ECO:0000256" key="4">
    <source>
        <dbReference type="ARBA" id="ARBA00022692"/>
    </source>
</evidence>
<evidence type="ECO:0000313" key="10">
    <source>
        <dbReference type="Proteomes" id="UP001500427"/>
    </source>
</evidence>
<gene>
    <name evidence="9" type="ORF">GCM10023258_00640</name>
</gene>
<keyword evidence="4 8" id="KW-0812">Transmembrane</keyword>
<feature type="transmembrane region" description="Helical" evidence="8">
    <location>
        <begin position="318"/>
        <end position="336"/>
    </location>
</feature>
<feature type="transmembrane region" description="Helical" evidence="8">
    <location>
        <begin position="49"/>
        <end position="72"/>
    </location>
</feature>
<accession>A0ABP9IZI8</accession>
<keyword evidence="2" id="KW-0813">Transport</keyword>
<feature type="transmembrane region" description="Helical" evidence="8">
    <location>
        <begin position="146"/>
        <end position="167"/>
    </location>
</feature>